<evidence type="ECO:0000256" key="4">
    <source>
        <dbReference type="SAM" id="MobiDB-lite"/>
    </source>
</evidence>
<dbReference type="FunFam" id="2.60.40.10:FF:000032">
    <property type="entry name" value="palladin isoform X1"/>
    <property type="match status" value="1"/>
</dbReference>
<keyword evidence="1" id="KW-0677">Repeat</keyword>
<gene>
    <name evidence="6" type="ORF">CAMP_LOCUS2730</name>
</gene>
<dbReference type="SMART" id="SM00409">
    <property type="entry name" value="IG"/>
    <property type="match status" value="1"/>
</dbReference>
<organism evidence="6 7">
    <name type="scientific">Caenorhabditis angaria</name>
    <dbReference type="NCBI Taxonomy" id="860376"/>
    <lineage>
        <taxon>Eukaryota</taxon>
        <taxon>Metazoa</taxon>
        <taxon>Ecdysozoa</taxon>
        <taxon>Nematoda</taxon>
        <taxon>Chromadorea</taxon>
        <taxon>Rhabditida</taxon>
        <taxon>Rhabditina</taxon>
        <taxon>Rhabditomorpha</taxon>
        <taxon>Rhabditoidea</taxon>
        <taxon>Rhabditidae</taxon>
        <taxon>Peloderinae</taxon>
        <taxon>Caenorhabditis</taxon>
    </lineage>
</organism>
<proteinExistence type="predicted"/>
<keyword evidence="7" id="KW-1185">Reference proteome</keyword>
<protein>
    <recommendedName>
        <fullName evidence="5">Ig-like domain-containing protein</fullName>
    </recommendedName>
</protein>
<dbReference type="GO" id="GO:0007156">
    <property type="term" value="P:homophilic cell adhesion via plasma membrane adhesion molecules"/>
    <property type="evidence" value="ECO:0007669"/>
    <property type="project" value="TreeGrafter"/>
</dbReference>
<dbReference type="InterPro" id="IPR003598">
    <property type="entry name" value="Ig_sub2"/>
</dbReference>
<dbReference type="PANTHER" id="PTHR45080">
    <property type="entry name" value="CONTACTIN 5"/>
    <property type="match status" value="1"/>
</dbReference>
<dbReference type="InterPro" id="IPR003599">
    <property type="entry name" value="Ig_sub"/>
</dbReference>
<dbReference type="InterPro" id="IPR050958">
    <property type="entry name" value="Cell_Adh-Cytoskel_Orgn"/>
</dbReference>
<dbReference type="EMBL" id="CANHGI010000001">
    <property type="protein sequence ID" value="CAI5440093.1"/>
    <property type="molecule type" value="Genomic_DNA"/>
</dbReference>
<keyword evidence="2" id="KW-1015">Disulfide bond</keyword>
<sequence length="210" mass="23891">MSEYICVANNGIPPDDSLTVKLMVSFKPLAQAQSPRVHAGLGTTARLVCTSEAWPRPQMSWEKDGETIYENNNFSMSHTTSGQYHTVHILEIRHVHHHNFGNYRCVAKNDNGISHSEVELIQNHNHHHHKHHNDKTHYLNTNVVPEDEVPPPPPPEYDWVKPTNAAGGIARRHHDTQQHSRSELRSVNQSSTSLSTIFTLFATFVFFYGF</sequence>
<dbReference type="InterPro" id="IPR036179">
    <property type="entry name" value="Ig-like_dom_sf"/>
</dbReference>
<dbReference type="SMART" id="SM00408">
    <property type="entry name" value="IGc2"/>
    <property type="match status" value="1"/>
</dbReference>
<dbReference type="SUPFAM" id="SSF48726">
    <property type="entry name" value="Immunoglobulin"/>
    <property type="match status" value="1"/>
</dbReference>
<evidence type="ECO:0000259" key="5">
    <source>
        <dbReference type="PROSITE" id="PS50835"/>
    </source>
</evidence>
<evidence type="ECO:0000256" key="1">
    <source>
        <dbReference type="ARBA" id="ARBA00022737"/>
    </source>
</evidence>
<comment type="caution">
    <text evidence="6">The sequence shown here is derived from an EMBL/GenBank/DDBJ whole genome shotgun (WGS) entry which is preliminary data.</text>
</comment>
<evidence type="ECO:0000256" key="2">
    <source>
        <dbReference type="ARBA" id="ARBA00023157"/>
    </source>
</evidence>
<name>A0A9P1MV96_9PELO</name>
<dbReference type="GO" id="GO:0008046">
    <property type="term" value="F:axon guidance receptor activity"/>
    <property type="evidence" value="ECO:0007669"/>
    <property type="project" value="TreeGrafter"/>
</dbReference>
<dbReference type="PROSITE" id="PS50835">
    <property type="entry name" value="IG_LIKE"/>
    <property type="match status" value="1"/>
</dbReference>
<feature type="compositionally biased region" description="Basic and acidic residues" evidence="4">
    <location>
        <begin position="175"/>
        <end position="184"/>
    </location>
</feature>
<dbReference type="Gene3D" id="2.60.40.10">
    <property type="entry name" value="Immunoglobulins"/>
    <property type="match status" value="1"/>
</dbReference>
<dbReference type="PANTHER" id="PTHR45080:SF33">
    <property type="entry name" value="IG-LIKE DOMAIN-CONTAINING PROTEIN"/>
    <property type="match status" value="1"/>
</dbReference>
<dbReference type="InterPro" id="IPR013098">
    <property type="entry name" value="Ig_I-set"/>
</dbReference>
<reference evidence="6" key="1">
    <citation type="submission" date="2022-11" db="EMBL/GenBank/DDBJ databases">
        <authorList>
            <person name="Kikuchi T."/>
        </authorList>
    </citation>
    <scope>NUCLEOTIDE SEQUENCE</scope>
    <source>
        <strain evidence="6">PS1010</strain>
    </source>
</reference>
<dbReference type="OrthoDB" id="6159398at2759"/>
<dbReference type="InterPro" id="IPR007110">
    <property type="entry name" value="Ig-like_dom"/>
</dbReference>
<dbReference type="InterPro" id="IPR013783">
    <property type="entry name" value="Ig-like_fold"/>
</dbReference>
<feature type="domain" description="Ig-like" evidence="5">
    <location>
        <begin position="28"/>
        <end position="121"/>
    </location>
</feature>
<dbReference type="GO" id="GO:0030424">
    <property type="term" value="C:axon"/>
    <property type="evidence" value="ECO:0007669"/>
    <property type="project" value="TreeGrafter"/>
</dbReference>
<keyword evidence="3" id="KW-0393">Immunoglobulin domain</keyword>
<feature type="region of interest" description="Disordered" evidence="4">
    <location>
        <begin position="169"/>
        <end position="188"/>
    </location>
</feature>
<dbReference type="GO" id="GO:0050808">
    <property type="term" value="P:synapse organization"/>
    <property type="evidence" value="ECO:0007669"/>
    <property type="project" value="TreeGrafter"/>
</dbReference>
<dbReference type="Proteomes" id="UP001152747">
    <property type="component" value="Unassembled WGS sequence"/>
</dbReference>
<dbReference type="GO" id="GO:0043025">
    <property type="term" value="C:neuronal cell body"/>
    <property type="evidence" value="ECO:0007669"/>
    <property type="project" value="TreeGrafter"/>
</dbReference>
<evidence type="ECO:0000256" key="3">
    <source>
        <dbReference type="ARBA" id="ARBA00023319"/>
    </source>
</evidence>
<dbReference type="Pfam" id="PF07679">
    <property type="entry name" value="I-set"/>
    <property type="match status" value="1"/>
</dbReference>
<accession>A0A9P1MV96</accession>
<dbReference type="GO" id="GO:0005886">
    <property type="term" value="C:plasma membrane"/>
    <property type="evidence" value="ECO:0007669"/>
    <property type="project" value="TreeGrafter"/>
</dbReference>
<dbReference type="AlphaFoldDB" id="A0A9P1MV96"/>
<evidence type="ECO:0000313" key="7">
    <source>
        <dbReference type="Proteomes" id="UP001152747"/>
    </source>
</evidence>
<evidence type="ECO:0000313" key="6">
    <source>
        <dbReference type="EMBL" id="CAI5440093.1"/>
    </source>
</evidence>